<comment type="caution">
    <text evidence="2">The sequence shown here is derived from an EMBL/GenBank/DDBJ whole genome shotgun (WGS) entry which is preliminary data.</text>
</comment>
<evidence type="ECO:0000313" key="3">
    <source>
        <dbReference type="Proteomes" id="UP000092600"/>
    </source>
</evidence>
<reference evidence="2 3" key="1">
    <citation type="journal article" date="2016" name="DNA Res.">
        <title>The draft genome of MD-2 pineapple using hybrid error correction of long reads.</title>
        <authorList>
            <person name="Redwan R.M."/>
            <person name="Saidin A."/>
            <person name="Kumar S.V."/>
        </authorList>
    </citation>
    <scope>NUCLEOTIDE SEQUENCE [LARGE SCALE GENOMIC DNA]</scope>
    <source>
        <strain evidence="3">cv. MD2</strain>
        <tissue evidence="2">Leaf</tissue>
    </source>
</reference>
<gene>
    <name evidence="2" type="ORF">ACMD2_26629</name>
</gene>
<accession>A0A199UIZ4</accession>
<feature type="compositionally biased region" description="Low complexity" evidence="1">
    <location>
        <begin position="234"/>
        <end position="244"/>
    </location>
</feature>
<dbReference type="Proteomes" id="UP000092600">
    <property type="component" value="Unassembled WGS sequence"/>
</dbReference>
<sequence length="258" mass="27989">MFRIEEGLREVLNSGCEEEFGVRRARRSELTFRQSCGALITVRRARRSELTFRQSCGALITPTSLRHLCTFSLAVRASRSPARAPAAGKHLHHHLLHLSSILLGLLTSGSHPVSRACALWHRLPLRCHPRWPPSSARAADAAGATLLPAANPQSPRPSLGDLCLRASPLPSLGPAALIWPLACPRAPSSPLPTPPAAALPPSGRPDLKRAEILSSRPPRVAATRTKARRPSSTSGDVPPSSRPSSGRRHVRRYPWSPW</sequence>
<proteinExistence type="predicted"/>
<evidence type="ECO:0000256" key="1">
    <source>
        <dbReference type="SAM" id="MobiDB-lite"/>
    </source>
</evidence>
<feature type="compositionally biased region" description="Pro residues" evidence="1">
    <location>
        <begin position="189"/>
        <end position="198"/>
    </location>
</feature>
<evidence type="ECO:0000313" key="2">
    <source>
        <dbReference type="EMBL" id="OAY64545.1"/>
    </source>
</evidence>
<feature type="region of interest" description="Disordered" evidence="1">
    <location>
        <begin position="189"/>
        <end position="258"/>
    </location>
</feature>
<organism evidence="2 3">
    <name type="scientific">Ananas comosus</name>
    <name type="common">Pineapple</name>
    <name type="synonym">Ananas ananas</name>
    <dbReference type="NCBI Taxonomy" id="4615"/>
    <lineage>
        <taxon>Eukaryota</taxon>
        <taxon>Viridiplantae</taxon>
        <taxon>Streptophyta</taxon>
        <taxon>Embryophyta</taxon>
        <taxon>Tracheophyta</taxon>
        <taxon>Spermatophyta</taxon>
        <taxon>Magnoliopsida</taxon>
        <taxon>Liliopsida</taxon>
        <taxon>Poales</taxon>
        <taxon>Bromeliaceae</taxon>
        <taxon>Bromelioideae</taxon>
        <taxon>Ananas</taxon>
    </lineage>
</organism>
<protein>
    <submittedName>
        <fullName evidence="2">Uncharacterized protein</fullName>
    </submittedName>
</protein>
<name>A0A199UIZ4_ANACO</name>
<dbReference type="AlphaFoldDB" id="A0A199UIZ4"/>
<dbReference type="EMBL" id="LSRQ01007810">
    <property type="protein sequence ID" value="OAY64545.1"/>
    <property type="molecule type" value="Genomic_DNA"/>
</dbReference>